<dbReference type="InParanoid" id="A0A1Z5KU70"/>
<evidence type="ECO:0000259" key="3">
    <source>
        <dbReference type="Pfam" id="PF00685"/>
    </source>
</evidence>
<feature type="compositionally biased region" description="Basic and acidic residues" evidence="1">
    <location>
        <begin position="91"/>
        <end position="103"/>
    </location>
</feature>
<feature type="compositionally biased region" description="Acidic residues" evidence="1">
    <location>
        <begin position="104"/>
        <end position="138"/>
    </location>
</feature>
<reference evidence="4 5" key="1">
    <citation type="journal article" date="2015" name="Plant Cell">
        <title>Oil accumulation by the oleaginous diatom Fistulifera solaris as revealed by the genome and transcriptome.</title>
        <authorList>
            <person name="Tanaka T."/>
            <person name="Maeda Y."/>
            <person name="Veluchamy A."/>
            <person name="Tanaka M."/>
            <person name="Abida H."/>
            <person name="Marechal E."/>
            <person name="Bowler C."/>
            <person name="Muto M."/>
            <person name="Sunaga Y."/>
            <person name="Tanaka M."/>
            <person name="Yoshino T."/>
            <person name="Taniguchi T."/>
            <person name="Fukuda Y."/>
            <person name="Nemoto M."/>
            <person name="Matsumoto M."/>
            <person name="Wong P.S."/>
            <person name="Aburatani S."/>
            <person name="Fujibuchi W."/>
        </authorList>
    </citation>
    <scope>NUCLEOTIDE SEQUENCE [LARGE SCALE GENOMIC DNA]</scope>
    <source>
        <strain evidence="4 5">JPCC DA0580</strain>
    </source>
</reference>
<comment type="caution">
    <text evidence="4">The sequence shown here is derived from an EMBL/GenBank/DDBJ whole genome shotgun (WGS) entry which is preliminary data.</text>
</comment>
<keyword evidence="2" id="KW-1133">Transmembrane helix</keyword>
<accession>A0A1Z5KU70</accession>
<feature type="domain" description="Sulfotransferase" evidence="3">
    <location>
        <begin position="171"/>
        <end position="419"/>
    </location>
</feature>
<dbReference type="PANTHER" id="PTHR35711:SF1">
    <property type="entry name" value="ECTODERMAL, ISOFORM F"/>
    <property type="match status" value="1"/>
</dbReference>
<dbReference type="Pfam" id="PF00685">
    <property type="entry name" value="Sulfotransfer_1"/>
    <property type="match status" value="1"/>
</dbReference>
<evidence type="ECO:0000313" key="5">
    <source>
        <dbReference type="Proteomes" id="UP000198406"/>
    </source>
</evidence>
<evidence type="ECO:0000256" key="1">
    <source>
        <dbReference type="SAM" id="MobiDB-lite"/>
    </source>
</evidence>
<keyword evidence="2" id="KW-0472">Membrane</keyword>
<dbReference type="AlphaFoldDB" id="A0A1Z5KU70"/>
<dbReference type="InterPro" id="IPR027417">
    <property type="entry name" value="P-loop_NTPase"/>
</dbReference>
<keyword evidence="5" id="KW-1185">Reference proteome</keyword>
<feature type="transmembrane region" description="Helical" evidence="2">
    <location>
        <begin position="7"/>
        <end position="24"/>
    </location>
</feature>
<dbReference type="Proteomes" id="UP000198406">
    <property type="component" value="Unassembled WGS sequence"/>
</dbReference>
<organism evidence="4 5">
    <name type="scientific">Fistulifera solaris</name>
    <name type="common">Oleaginous diatom</name>
    <dbReference type="NCBI Taxonomy" id="1519565"/>
    <lineage>
        <taxon>Eukaryota</taxon>
        <taxon>Sar</taxon>
        <taxon>Stramenopiles</taxon>
        <taxon>Ochrophyta</taxon>
        <taxon>Bacillariophyta</taxon>
        <taxon>Bacillariophyceae</taxon>
        <taxon>Bacillariophycidae</taxon>
        <taxon>Naviculales</taxon>
        <taxon>Naviculaceae</taxon>
        <taxon>Fistulifera</taxon>
    </lineage>
</organism>
<feature type="compositionally biased region" description="Acidic residues" evidence="1">
    <location>
        <begin position="81"/>
        <end position="90"/>
    </location>
</feature>
<dbReference type="GO" id="GO:0008146">
    <property type="term" value="F:sulfotransferase activity"/>
    <property type="evidence" value="ECO:0007669"/>
    <property type="project" value="InterPro"/>
</dbReference>
<protein>
    <recommendedName>
        <fullName evidence="3">Sulfotransferase domain-containing protein</fullName>
    </recommendedName>
</protein>
<sequence>MARRQSFPVTVLFILFIVVLTYLVQMNQIDMTSFQEVWSKATSDTATQKTTLPSLRFVWDSQPTKSTSSTTQQENDSSDHNEDDDDDDDDDLKKTNNKDKEESKDDEEESKDDDGDEIRDDDEESKDDDQDASTDNEGDSSGSGDSDDANDGKALRKPPRSSSTIIPKVAWLASYPNSGTSYTMTTVERSTDLSTATMYGIEIATKDKDTSEVVTPGGPLWEGMSGKRGTTIRPLPTTYVLTKTHCGGRCIKCPATEYVIDVEAFRQACLRTTGYDPPRQRFERQMKVPVAKILHLIRSPFTNIVARFHLEQRHYVREGNSKYERDADGFRQWCKDLDKRYSKTEHLVWQDDPALKELFLQVPCRAEFYKYTQWHNHLFQLRDMLSNPKDDYLVVHYEDYETNLNATIGTIMDFLEQEVVNPLREFRPLPDYADHFSKSDRRRVRQLVQYMSSSETWSMLERYLE</sequence>
<dbReference type="InterPro" id="IPR000863">
    <property type="entry name" value="Sulfotransferase_dom"/>
</dbReference>
<name>A0A1Z5KU70_FISSO</name>
<keyword evidence="2" id="KW-0812">Transmembrane</keyword>
<dbReference type="Gene3D" id="3.40.50.300">
    <property type="entry name" value="P-loop containing nucleotide triphosphate hydrolases"/>
    <property type="match status" value="1"/>
</dbReference>
<proteinExistence type="predicted"/>
<evidence type="ECO:0000313" key="4">
    <source>
        <dbReference type="EMBL" id="GAX29591.1"/>
    </source>
</evidence>
<feature type="compositionally biased region" description="Low complexity" evidence="1">
    <location>
        <begin position="61"/>
        <end position="75"/>
    </location>
</feature>
<feature type="region of interest" description="Disordered" evidence="1">
    <location>
        <begin position="54"/>
        <end position="162"/>
    </location>
</feature>
<gene>
    <name evidence="4" type="ORF">FisN_24Lh048</name>
</gene>
<evidence type="ECO:0000256" key="2">
    <source>
        <dbReference type="SAM" id="Phobius"/>
    </source>
</evidence>
<dbReference type="OrthoDB" id="46091at2759"/>
<dbReference type="PANTHER" id="PTHR35711">
    <property type="entry name" value="EXPRESSED PROTEIN"/>
    <property type="match status" value="1"/>
</dbReference>
<dbReference type="SUPFAM" id="SSF52540">
    <property type="entry name" value="P-loop containing nucleoside triphosphate hydrolases"/>
    <property type="match status" value="1"/>
</dbReference>
<dbReference type="EMBL" id="BDSP01000292">
    <property type="protein sequence ID" value="GAX29591.1"/>
    <property type="molecule type" value="Genomic_DNA"/>
</dbReference>